<reference evidence="2 3" key="1">
    <citation type="submission" date="2017-04" db="EMBL/GenBank/DDBJ databases">
        <title>A new member of the family Flavobacteriaceae isolated from ascidians.</title>
        <authorList>
            <person name="Chen L."/>
        </authorList>
    </citation>
    <scope>NUCLEOTIDE SEQUENCE [LARGE SCALE GENOMIC DNA]</scope>
    <source>
        <strain evidence="2 3">HQA918</strain>
    </source>
</reference>
<dbReference type="OrthoDB" id="929868at2"/>
<dbReference type="GO" id="GO:0016787">
    <property type="term" value="F:hydrolase activity"/>
    <property type="evidence" value="ECO:0007669"/>
    <property type="project" value="InterPro"/>
</dbReference>
<evidence type="ECO:0000313" key="3">
    <source>
        <dbReference type="Proteomes" id="UP000219559"/>
    </source>
</evidence>
<accession>A0A2A4G9L7</accession>
<feature type="domain" description="3-keto-alpha-glucoside-1,2-lyase/3-keto-2-hydroxy-glucal hydratase" evidence="1">
    <location>
        <begin position="29"/>
        <end position="212"/>
    </location>
</feature>
<dbReference type="Gene3D" id="2.60.120.560">
    <property type="entry name" value="Exo-inulinase, domain 1"/>
    <property type="match status" value="1"/>
</dbReference>
<dbReference type="RefSeq" id="WP_097440573.1">
    <property type="nucleotide sequence ID" value="NZ_KZ300476.1"/>
</dbReference>
<organism evidence="2 3">
    <name type="scientific">Sediminicola luteus</name>
    <dbReference type="NCBI Taxonomy" id="319238"/>
    <lineage>
        <taxon>Bacteria</taxon>
        <taxon>Pseudomonadati</taxon>
        <taxon>Bacteroidota</taxon>
        <taxon>Flavobacteriia</taxon>
        <taxon>Flavobacteriales</taxon>
        <taxon>Flavobacteriaceae</taxon>
        <taxon>Sediminicola</taxon>
    </lineage>
</organism>
<protein>
    <recommendedName>
        <fullName evidence="1">3-keto-alpha-glucoside-1,2-lyase/3-keto-2-hydroxy-glucal hydratase domain-containing protein</fullName>
    </recommendedName>
</protein>
<evidence type="ECO:0000313" key="2">
    <source>
        <dbReference type="EMBL" id="PCE64452.1"/>
    </source>
</evidence>
<name>A0A2A4G9L7_9FLAO</name>
<dbReference type="AlphaFoldDB" id="A0A2A4G9L7"/>
<evidence type="ECO:0000259" key="1">
    <source>
        <dbReference type="Pfam" id="PF06439"/>
    </source>
</evidence>
<gene>
    <name evidence="2" type="ORF">B7P33_09195</name>
</gene>
<dbReference type="InterPro" id="IPR010496">
    <property type="entry name" value="AL/BT2_dom"/>
</dbReference>
<dbReference type="EMBL" id="NBWU01000003">
    <property type="protein sequence ID" value="PCE64452.1"/>
    <property type="molecule type" value="Genomic_DNA"/>
</dbReference>
<dbReference type="Proteomes" id="UP000219559">
    <property type="component" value="Unassembled WGS sequence"/>
</dbReference>
<proteinExistence type="predicted"/>
<keyword evidence="3" id="KW-1185">Reference proteome</keyword>
<sequence length="214" mass="24156">MGKRIQFSVYLFITLCISINSRAQEAQKEVLFNGTDLSGWETVKTENIKFWKVVDGVITGGDGERKIPVNTYLVTKEKYADFEFRCLFRISGDHKTGLINSGIQYRSQIEHGNIIGYQADIGKGYWGDIYDEHRRGKLVSGSLEIASKLLKEEGWNSYIIRCEGNRHRLYINGVLTCEYEETNAAIPAAGVFGLQLHSGGKAKIEFKHVEITPL</sequence>
<dbReference type="Pfam" id="PF06439">
    <property type="entry name" value="3keto-disac_hyd"/>
    <property type="match status" value="1"/>
</dbReference>
<comment type="caution">
    <text evidence="2">The sequence shown here is derived from an EMBL/GenBank/DDBJ whole genome shotgun (WGS) entry which is preliminary data.</text>
</comment>